<keyword evidence="6 9" id="KW-1133">Transmembrane helix</keyword>
<dbReference type="PANTHER" id="PTHR35011">
    <property type="entry name" value="2,3-DIKETO-L-GULONATE TRAP TRANSPORTER SMALL PERMEASE PROTEIN YIAM"/>
    <property type="match status" value="1"/>
</dbReference>
<feature type="transmembrane region" description="Helical" evidence="9">
    <location>
        <begin position="60"/>
        <end position="77"/>
    </location>
</feature>
<dbReference type="GO" id="GO:0005886">
    <property type="term" value="C:plasma membrane"/>
    <property type="evidence" value="ECO:0007669"/>
    <property type="project" value="UniProtKB-SubCell"/>
</dbReference>
<comment type="subcellular location">
    <subcellularLocation>
        <location evidence="1 9">Cell inner membrane</location>
        <topology evidence="1 9">Multi-pass membrane protein</topology>
    </subcellularLocation>
</comment>
<evidence type="ECO:0000256" key="5">
    <source>
        <dbReference type="ARBA" id="ARBA00022692"/>
    </source>
</evidence>
<evidence type="ECO:0000256" key="4">
    <source>
        <dbReference type="ARBA" id="ARBA00022519"/>
    </source>
</evidence>
<organism evidence="12 13">
    <name type="scientific">Vibrio mangrovi</name>
    <dbReference type="NCBI Taxonomy" id="474394"/>
    <lineage>
        <taxon>Bacteria</taxon>
        <taxon>Pseudomonadati</taxon>
        <taxon>Pseudomonadota</taxon>
        <taxon>Gammaproteobacteria</taxon>
        <taxon>Vibrionales</taxon>
        <taxon>Vibrionaceae</taxon>
        <taxon>Vibrio</taxon>
    </lineage>
</organism>
<protein>
    <recommendedName>
        <fullName evidence="9">TRAP transporter small permease protein</fullName>
    </recommendedName>
</protein>
<evidence type="ECO:0000313" key="14">
    <source>
        <dbReference type="Proteomes" id="UP001283366"/>
    </source>
</evidence>
<name>A0A1Y6IYD9_9VIBR</name>
<dbReference type="GO" id="GO:0022857">
    <property type="term" value="F:transmembrane transporter activity"/>
    <property type="evidence" value="ECO:0007669"/>
    <property type="project" value="UniProtKB-UniRule"/>
</dbReference>
<comment type="similarity">
    <text evidence="8 9">Belongs to the TRAP transporter small permease family.</text>
</comment>
<feature type="transmembrane region" description="Helical" evidence="9">
    <location>
        <begin position="148"/>
        <end position="170"/>
    </location>
</feature>
<gene>
    <name evidence="11" type="ORF">SBX37_19605</name>
    <name evidence="12" type="ORF">VIM7927_03148</name>
</gene>
<dbReference type="PANTHER" id="PTHR35011:SF4">
    <property type="entry name" value="SLL1102 PROTEIN"/>
    <property type="match status" value="1"/>
</dbReference>
<reference evidence="12 13" key="1">
    <citation type="submission" date="2017-05" db="EMBL/GenBank/DDBJ databases">
        <authorList>
            <person name="Song R."/>
            <person name="Chenine A.L."/>
            <person name="Ruprecht R.M."/>
        </authorList>
    </citation>
    <scope>NUCLEOTIDE SEQUENCE [LARGE SCALE GENOMIC DNA]</scope>
    <source>
        <strain evidence="12 13">CECT 7927</strain>
    </source>
</reference>
<keyword evidence="7 9" id="KW-0472">Membrane</keyword>
<proteinExistence type="inferred from homology"/>
<keyword evidence="5 9" id="KW-0812">Transmembrane</keyword>
<dbReference type="OrthoDB" id="8559033at2"/>
<feature type="domain" description="Tripartite ATP-independent periplasmic transporters DctQ component" evidence="10">
    <location>
        <begin position="36"/>
        <end position="173"/>
    </location>
</feature>
<dbReference type="Pfam" id="PF04290">
    <property type="entry name" value="DctQ"/>
    <property type="match status" value="1"/>
</dbReference>
<keyword evidence="2 9" id="KW-0813">Transport</keyword>
<feature type="transmembrane region" description="Helical" evidence="9">
    <location>
        <begin position="98"/>
        <end position="119"/>
    </location>
</feature>
<dbReference type="InterPro" id="IPR007387">
    <property type="entry name" value="TRAP_DctQ"/>
</dbReference>
<feature type="transmembrane region" description="Helical" evidence="9">
    <location>
        <begin position="20"/>
        <end position="40"/>
    </location>
</feature>
<evidence type="ECO:0000256" key="3">
    <source>
        <dbReference type="ARBA" id="ARBA00022475"/>
    </source>
</evidence>
<evidence type="ECO:0000256" key="7">
    <source>
        <dbReference type="ARBA" id="ARBA00023136"/>
    </source>
</evidence>
<evidence type="ECO:0000256" key="8">
    <source>
        <dbReference type="ARBA" id="ARBA00038436"/>
    </source>
</evidence>
<evidence type="ECO:0000256" key="9">
    <source>
        <dbReference type="RuleBase" id="RU369079"/>
    </source>
</evidence>
<dbReference type="RefSeq" id="WP_087481859.1">
    <property type="nucleotide sequence ID" value="NZ_AP024884.1"/>
</dbReference>
<evidence type="ECO:0000313" key="12">
    <source>
        <dbReference type="EMBL" id="SMS01840.1"/>
    </source>
</evidence>
<evidence type="ECO:0000256" key="1">
    <source>
        <dbReference type="ARBA" id="ARBA00004429"/>
    </source>
</evidence>
<evidence type="ECO:0000256" key="2">
    <source>
        <dbReference type="ARBA" id="ARBA00022448"/>
    </source>
</evidence>
<sequence length="179" mass="20519">MSTDNKIHHTEAPHNVLDRIIVRLGNMLSLLFLFTVAISFYEVVMRYVFDSPTIWVHESASFIGACLFVFGGIYALATNKHVRVVLIYDAVSERTRRYLNIFHHIMGFIFAALLAYAAYQMTESAIFSPFGELHFETSGSAWNPPFPAYIKIMIFLTMCVMCVQFVLHLIQEVSNLRKL</sequence>
<dbReference type="InterPro" id="IPR055348">
    <property type="entry name" value="DctQ"/>
</dbReference>
<comment type="function">
    <text evidence="9">Part of the tripartite ATP-independent periplasmic (TRAP) transport system.</text>
</comment>
<reference evidence="11 14" key="2">
    <citation type="submission" date="2023-11" db="EMBL/GenBank/DDBJ databases">
        <title>Plant-associative lifestyle of Vibrio porteresiae and its evolutionary dynamics.</title>
        <authorList>
            <person name="Rameshkumar N."/>
            <person name="Kirti K."/>
        </authorList>
    </citation>
    <scope>NUCLEOTIDE SEQUENCE [LARGE SCALE GENOMIC DNA]</scope>
    <source>
        <strain evidence="11 14">MSSRF38</strain>
    </source>
</reference>
<dbReference type="Proteomes" id="UP001283366">
    <property type="component" value="Unassembled WGS sequence"/>
</dbReference>
<dbReference type="Proteomes" id="UP000196125">
    <property type="component" value="Unassembled WGS sequence"/>
</dbReference>
<evidence type="ECO:0000256" key="6">
    <source>
        <dbReference type="ARBA" id="ARBA00022989"/>
    </source>
</evidence>
<keyword evidence="4 9" id="KW-0997">Cell inner membrane</keyword>
<dbReference type="AlphaFoldDB" id="A0A1Y6IYD9"/>
<accession>A0A1Y6IYD9</accession>
<comment type="subunit">
    <text evidence="9">The complex comprises the extracytoplasmic solute receptor protein and the two transmembrane proteins.</text>
</comment>
<evidence type="ECO:0000259" key="10">
    <source>
        <dbReference type="Pfam" id="PF04290"/>
    </source>
</evidence>
<keyword evidence="3" id="KW-1003">Cell membrane</keyword>
<dbReference type="EMBL" id="JAWRCO010000002">
    <property type="protein sequence ID" value="MDW6005072.1"/>
    <property type="molecule type" value="Genomic_DNA"/>
</dbReference>
<evidence type="ECO:0000313" key="13">
    <source>
        <dbReference type="Proteomes" id="UP000196125"/>
    </source>
</evidence>
<keyword evidence="14" id="KW-1185">Reference proteome</keyword>
<dbReference type="EMBL" id="FXXI01000006">
    <property type="protein sequence ID" value="SMS01840.1"/>
    <property type="molecule type" value="Genomic_DNA"/>
</dbReference>
<evidence type="ECO:0000313" key="11">
    <source>
        <dbReference type="EMBL" id="MDW6005072.1"/>
    </source>
</evidence>